<proteinExistence type="inferred from homology"/>
<protein>
    <recommendedName>
        <fullName evidence="2">Peptidase M14 domain-containing protein</fullName>
    </recommendedName>
</protein>
<dbReference type="Proteomes" id="UP000000361">
    <property type="component" value="Chromosome 1"/>
</dbReference>
<gene>
    <name evidence="3" type="ordered locus">Pden_2616</name>
</gene>
<dbReference type="eggNOG" id="COG2866">
    <property type="taxonomic scope" value="Bacteria"/>
</dbReference>
<dbReference type="RefSeq" id="WP_011748896.1">
    <property type="nucleotide sequence ID" value="NC_008686.1"/>
</dbReference>
<dbReference type="STRING" id="318586.Pden_2616"/>
<reference evidence="4" key="1">
    <citation type="submission" date="2006-12" db="EMBL/GenBank/DDBJ databases">
        <title>Complete sequence of chromosome 1 of Paracoccus denitrificans PD1222.</title>
        <authorList>
            <person name="Copeland A."/>
            <person name="Lucas S."/>
            <person name="Lapidus A."/>
            <person name="Barry K."/>
            <person name="Detter J.C."/>
            <person name="Glavina del Rio T."/>
            <person name="Hammon N."/>
            <person name="Israni S."/>
            <person name="Dalin E."/>
            <person name="Tice H."/>
            <person name="Pitluck S."/>
            <person name="Munk A.C."/>
            <person name="Brettin T."/>
            <person name="Bruce D."/>
            <person name="Han C."/>
            <person name="Tapia R."/>
            <person name="Gilna P."/>
            <person name="Schmutz J."/>
            <person name="Larimer F."/>
            <person name="Land M."/>
            <person name="Hauser L."/>
            <person name="Kyrpides N."/>
            <person name="Lykidis A."/>
            <person name="Spiro S."/>
            <person name="Richardson D.J."/>
            <person name="Moir J.W.B."/>
            <person name="Ferguson S.J."/>
            <person name="van Spanning R.J.M."/>
            <person name="Richardson P."/>
        </authorList>
    </citation>
    <scope>NUCLEOTIDE SEQUENCE [LARGE SCALE GENOMIC DNA]</scope>
    <source>
        <strain evidence="4">Pd 1222</strain>
    </source>
</reference>
<evidence type="ECO:0000259" key="2">
    <source>
        <dbReference type="PROSITE" id="PS52035"/>
    </source>
</evidence>
<evidence type="ECO:0000256" key="1">
    <source>
        <dbReference type="PROSITE-ProRule" id="PRU01379"/>
    </source>
</evidence>
<dbReference type="InterPro" id="IPR000834">
    <property type="entry name" value="Peptidase_M14"/>
</dbReference>
<dbReference type="Gene3D" id="3.40.630.10">
    <property type="entry name" value="Zn peptidases"/>
    <property type="match status" value="1"/>
</dbReference>
<dbReference type="GO" id="GO:0008270">
    <property type="term" value="F:zinc ion binding"/>
    <property type="evidence" value="ECO:0007669"/>
    <property type="project" value="InterPro"/>
</dbReference>
<feature type="active site" description="Proton donor/acceptor" evidence="1">
    <location>
        <position position="535"/>
    </location>
</feature>
<accession>A1B5A9</accession>
<dbReference type="GeneID" id="93451009"/>
<keyword evidence="4" id="KW-1185">Reference proteome</keyword>
<dbReference type="EMBL" id="CP000489">
    <property type="protein sequence ID" value="ABL70703.1"/>
    <property type="molecule type" value="Genomic_DNA"/>
</dbReference>
<evidence type="ECO:0000313" key="3">
    <source>
        <dbReference type="EMBL" id="ABL70703.1"/>
    </source>
</evidence>
<dbReference type="EnsemblBacteria" id="ABL70703">
    <property type="protein sequence ID" value="ABL70703"/>
    <property type="gene ID" value="Pden_2616"/>
</dbReference>
<dbReference type="GO" id="GO:0006508">
    <property type="term" value="P:proteolysis"/>
    <property type="evidence" value="ECO:0007669"/>
    <property type="project" value="InterPro"/>
</dbReference>
<dbReference type="AlphaFoldDB" id="A1B5A9"/>
<organism evidence="3 4">
    <name type="scientific">Paracoccus denitrificans (strain Pd 1222)</name>
    <dbReference type="NCBI Taxonomy" id="318586"/>
    <lineage>
        <taxon>Bacteria</taxon>
        <taxon>Pseudomonadati</taxon>
        <taxon>Pseudomonadota</taxon>
        <taxon>Alphaproteobacteria</taxon>
        <taxon>Rhodobacterales</taxon>
        <taxon>Paracoccaceae</taxon>
        <taxon>Paracoccus</taxon>
    </lineage>
</organism>
<dbReference type="PROSITE" id="PS52035">
    <property type="entry name" value="PEPTIDASE_M14"/>
    <property type="match status" value="1"/>
</dbReference>
<dbReference type="OrthoDB" id="7956186at2"/>
<dbReference type="KEGG" id="pde:Pden_2616"/>
<dbReference type="Pfam" id="PF00246">
    <property type="entry name" value="Peptidase_M14"/>
    <property type="match status" value="1"/>
</dbReference>
<dbReference type="HOGENOM" id="CLU_033780_0_0_5"/>
<evidence type="ECO:0000313" key="4">
    <source>
        <dbReference type="Proteomes" id="UP000000361"/>
    </source>
</evidence>
<dbReference type="GO" id="GO:0004181">
    <property type="term" value="F:metallocarboxypeptidase activity"/>
    <property type="evidence" value="ECO:0007669"/>
    <property type="project" value="InterPro"/>
</dbReference>
<dbReference type="SUPFAM" id="SSF53187">
    <property type="entry name" value="Zn-dependent exopeptidases"/>
    <property type="match status" value="1"/>
</dbReference>
<feature type="domain" description="Peptidase M14" evidence="2">
    <location>
        <begin position="283"/>
        <end position="564"/>
    </location>
</feature>
<sequence length="575" mass="63278">MGGGELLFQADYPATLDRLCRDLTCARAEIWSFDDAPTRRAAEQALAARGVRARCRSAYKPLLHAFLEEIQTEGLAVAEIACPRHPQAVPGRFLLEAYPLPALFPLADFRFSEGRESEAMPVYRLRLGYASGEVRHATVPAPNRPHRDHAGGMALSPCGWLIRDGLAEALETDYEALFHDTMRAIAAAPWSGEPCFQELNIAVTLPVRDQSLDWGAEAVSLAEALHEDLYFSLIEHFQCRFGRPSGDRSLRLGQIVPEIRHGPRHAVRVRVRDWDRSPAGGARWQRLDRAHAPLALAQIARELARLPGVPFAARSVAGRPVEARYLPGRDRAVMISAGQHANEVSGPVGALRAAQELARREGAHFTLCPLENPDGYALRQRLAGAAPRHMLHAARYTALGDDLEHRHEPPEAERGIRDQALRLSGALLHVSLHGYPAHEWTRPLSGYVPRGFRDWTLPRGFFLILRHHPGWARPAALLAEAVIARLARLPDLVAFNAAQLALARRHGVVPQAPGGFVRIIAEDARPPVPLVLVTEYPDETLLGAPFAAAHEAQRSAVIAAYDAFQELDLGDRPVA</sequence>
<name>A1B5A9_PARDP</name>
<comment type="similarity">
    <text evidence="1">Belongs to the peptidase M14 family.</text>
</comment>